<proteinExistence type="predicted"/>
<sequence length="349" mass="36771">MSSSLPDAADRLSAALDHVVRRQDGAGAERRCFGFDTLRLGLRVRTGGTLANLIDIFGRRDAAGAEPTAWLDIVEGPDPVLEGCLPEASGGDERVVSATQRHYGFWDPTYGGKLVYVDRLARRGFVWHRSPEALPSWETARPFLHAFKGLAPFTGLTPLHAAAVALGDGGLLIAGRGGAGKTSLALACVEAGWRYVADDFLLLRRSPSLRAVNLYRSARIRADMFEPLRRTMSASYALSTDSGEVKGEVDLGRLGACVIGDAEIGAIVVPRRGGAPRAALAPLRRSAVLRELAATTLAMLPGDAQATYDEIARSIEGVPCYAFDPGPTLAAAPAALAGLAAGTRVAAEA</sequence>
<gene>
    <name evidence="1" type="ORF">HNR00_004705</name>
</gene>
<keyword evidence="2" id="KW-1185">Reference proteome</keyword>
<name>A0A840ZT11_9HYPH</name>
<dbReference type="Gene3D" id="3.40.50.300">
    <property type="entry name" value="P-loop containing nucleotide triphosphate hydrolases"/>
    <property type="match status" value="1"/>
</dbReference>
<organism evidence="1 2">
    <name type="scientific">Methylorubrum rhodinum</name>
    <dbReference type="NCBI Taxonomy" id="29428"/>
    <lineage>
        <taxon>Bacteria</taxon>
        <taxon>Pseudomonadati</taxon>
        <taxon>Pseudomonadota</taxon>
        <taxon>Alphaproteobacteria</taxon>
        <taxon>Hyphomicrobiales</taxon>
        <taxon>Methylobacteriaceae</taxon>
        <taxon>Methylorubrum</taxon>
    </lineage>
</organism>
<evidence type="ECO:0008006" key="3">
    <source>
        <dbReference type="Google" id="ProtNLM"/>
    </source>
</evidence>
<dbReference type="InterPro" id="IPR027417">
    <property type="entry name" value="P-loop_NTPase"/>
</dbReference>
<dbReference type="SUPFAM" id="SSF53795">
    <property type="entry name" value="PEP carboxykinase-like"/>
    <property type="match status" value="1"/>
</dbReference>
<evidence type="ECO:0000313" key="2">
    <source>
        <dbReference type="Proteomes" id="UP000583454"/>
    </source>
</evidence>
<comment type="caution">
    <text evidence="1">The sequence shown here is derived from an EMBL/GenBank/DDBJ whole genome shotgun (WGS) entry which is preliminary data.</text>
</comment>
<dbReference type="RefSeq" id="WP_183573514.1">
    <property type="nucleotide sequence ID" value="NZ_JACHOP010000031.1"/>
</dbReference>
<evidence type="ECO:0000313" key="1">
    <source>
        <dbReference type="EMBL" id="MBB5759967.1"/>
    </source>
</evidence>
<accession>A0A840ZT11</accession>
<dbReference type="Proteomes" id="UP000583454">
    <property type="component" value="Unassembled WGS sequence"/>
</dbReference>
<dbReference type="AlphaFoldDB" id="A0A840ZT11"/>
<protein>
    <recommendedName>
        <fullName evidence="3">Serine kinase</fullName>
    </recommendedName>
</protein>
<dbReference type="EMBL" id="JACHOP010000031">
    <property type="protein sequence ID" value="MBB5759967.1"/>
    <property type="molecule type" value="Genomic_DNA"/>
</dbReference>
<reference evidence="1 2" key="1">
    <citation type="submission" date="2020-08" db="EMBL/GenBank/DDBJ databases">
        <title>Genomic Encyclopedia of Type Strains, Phase IV (KMG-IV): sequencing the most valuable type-strain genomes for metagenomic binning, comparative biology and taxonomic classification.</title>
        <authorList>
            <person name="Goeker M."/>
        </authorList>
    </citation>
    <scope>NUCLEOTIDE SEQUENCE [LARGE SCALE GENOMIC DNA]</scope>
    <source>
        <strain evidence="1 2">DSM 2163</strain>
    </source>
</reference>